<dbReference type="InterPro" id="IPR001387">
    <property type="entry name" value="Cro/C1-type_HTH"/>
</dbReference>
<dbReference type="CDD" id="cd00093">
    <property type="entry name" value="HTH_XRE"/>
    <property type="match status" value="1"/>
</dbReference>
<keyword evidence="1" id="KW-0238">DNA-binding</keyword>
<proteinExistence type="predicted"/>
<comment type="caution">
    <text evidence="4">The sequence shown here is derived from an EMBL/GenBank/DDBJ whole genome shotgun (WGS) entry which is preliminary data.</text>
</comment>
<accession>A0A429ZK39</accession>
<gene>
    <name evidence="4" type="ORF">CBF36_06645</name>
</gene>
<dbReference type="GO" id="GO:0003677">
    <property type="term" value="F:DNA binding"/>
    <property type="evidence" value="ECO:0007669"/>
    <property type="project" value="UniProtKB-KW"/>
</dbReference>
<dbReference type="SUPFAM" id="SSF47413">
    <property type="entry name" value="lambda repressor-like DNA-binding domains"/>
    <property type="match status" value="1"/>
</dbReference>
<keyword evidence="5" id="KW-1185">Reference proteome</keyword>
<evidence type="ECO:0000256" key="1">
    <source>
        <dbReference type="ARBA" id="ARBA00023125"/>
    </source>
</evidence>
<protein>
    <recommendedName>
        <fullName evidence="3">HTH cro/C1-type domain-containing protein</fullName>
    </recommendedName>
</protein>
<keyword evidence="2" id="KW-0472">Membrane</keyword>
<dbReference type="Proteomes" id="UP000288490">
    <property type="component" value="Unassembled WGS sequence"/>
</dbReference>
<evidence type="ECO:0000313" key="5">
    <source>
        <dbReference type="Proteomes" id="UP000288490"/>
    </source>
</evidence>
<name>A0A429ZK39_9ENTE</name>
<sequence>MIISEKIKEERLKHNWTQEELAQMLNVSRSAVSSWEVGRNYPDLETIIAMSELFDISLDDLLKGDKEVVEQISDDTKTRKDQSKKIRWLVITIIVLISFGGIFGYRSIRNIDISSDDQIQLVTVLNNGDIKVNTSIPFYRSMSSYMSSKDTESSVIEITLGYSFDWSFKHKESIVIPYDKEFFNGIDTLHIVSPDGEVLSSIPLNEKKN</sequence>
<dbReference type="OrthoDB" id="9805856at2"/>
<feature type="transmembrane region" description="Helical" evidence="2">
    <location>
        <begin position="86"/>
        <end position="105"/>
    </location>
</feature>
<dbReference type="PANTHER" id="PTHR46558">
    <property type="entry name" value="TRACRIPTIONAL REGULATORY PROTEIN-RELATED-RELATED"/>
    <property type="match status" value="1"/>
</dbReference>
<dbReference type="SMART" id="SM00530">
    <property type="entry name" value="HTH_XRE"/>
    <property type="match status" value="1"/>
</dbReference>
<evidence type="ECO:0000259" key="3">
    <source>
        <dbReference type="PROSITE" id="PS50943"/>
    </source>
</evidence>
<keyword evidence="2" id="KW-0812">Transmembrane</keyword>
<keyword evidence="2" id="KW-1133">Transmembrane helix</keyword>
<reference evidence="4 5" key="1">
    <citation type="submission" date="2017-05" db="EMBL/GenBank/DDBJ databases">
        <title>Vagococcus spp. assemblies.</title>
        <authorList>
            <person name="Gulvik C.A."/>
        </authorList>
    </citation>
    <scope>NUCLEOTIDE SEQUENCE [LARGE SCALE GENOMIC DNA]</scope>
    <source>
        <strain evidence="4 5">SS1994</strain>
    </source>
</reference>
<dbReference type="PANTHER" id="PTHR46558:SF15">
    <property type="entry name" value="HELIX-TURN-HELIX DOMAIN PROTEIN"/>
    <property type="match status" value="1"/>
</dbReference>
<dbReference type="InterPro" id="IPR010982">
    <property type="entry name" value="Lambda_DNA-bd_dom_sf"/>
</dbReference>
<dbReference type="PROSITE" id="PS50943">
    <property type="entry name" value="HTH_CROC1"/>
    <property type="match status" value="1"/>
</dbReference>
<dbReference type="RefSeq" id="WP_125957672.1">
    <property type="nucleotide sequence ID" value="NZ_JAQEJV010000005.1"/>
</dbReference>
<dbReference type="AlphaFoldDB" id="A0A429ZK39"/>
<dbReference type="Gene3D" id="1.10.260.40">
    <property type="entry name" value="lambda repressor-like DNA-binding domains"/>
    <property type="match status" value="1"/>
</dbReference>
<evidence type="ECO:0000256" key="2">
    <source>
        <dbReference type="SAM" id="Phobius"/>
    </source>
</evidence>
<feature type="domain" description="HTH cro/C1-type" evidence="3">
    <location>
        <begin position="7"/>
        <end position="61"/>
    </location>
</feature>
<evidence type="ECO:0000313" key="4">
    <source>
        <dbReference type="EMBL" id="RST94052.1"/>
    </source>
</evidence>
<dbReference type="EMBL" id="NGJT01000010">
    <property type="protein sequence ID" value="RST94052.1"/>
    <property type="molecule type" value="Genomic_DNA"/>
</dbReference>
<dbReference type="Pfam" id="PF01381">
    <property type="entry name" value="HTH_3"/>
    <property type="match status" value="1"/>
</dbReference>
<organism evidence="4 5">
    <name type="scientific">Vagococcus bubulae</name>
    <dbReference type="NCBI Taxonomy" id="1977868"/>
    <lineage>
        <taxon>Bacteria</taxon>
        <taxon>Bacillati</taxon>
        <taxon>Bacillota</taxon>
        <taxon>Bacilli</taxon>
        <taxon>Lactobacillales</taxon>
        <taxon>Enterococcaceae</taxon>
        <taxon>Vagococcus</taxon>
    </lineage>
</organism>